<dbReference type="PANTHER" id="PTHR46986:SF1">
    <property type="entry name" value="ENDORIBONUCLEASE YBEY, CHLOROPLASTIC"/>
    <property type="match status" value="1"/>
</dbReference>
<dbReference type="SUPFAM" id="SSF55486">
    <property type="entry name" value="Metalloproteases ('zincins'), catalytic domain"/>
    <property type="match status" value="1"/>
</dbReference>
<dbReference type="PROSITE" id="PS01306">
    <property type="entry name" value="UPF0054"/>
    <property type="match status" value="1"/>
</dbReference>
<comment type="cofactor">
    <cofactor evidence="1">
        <name>Zn(2+)</name>
        <dbReference type="ChEBI" id="CHEBI:29105"/>
    </cofactor>
</comment>
<evidence type="ECO:0000256" key="1">
    <source>
        <dbReference type="ARBA" id="ARBA00001947"/>
    </source>
</evidence>
<keyword evidence="7" id="KW-0862">Zinc</keyword>
<sequence length="174" mass="19758">MLVLRCTQRTVALDKHRLQQHLERAVQLIRRSARTPLRADHVHEVDVGVWCASDATVRRLNADYRKERHVTDVLAFGFPDPPVIEEEPGKPLMDVGTVIVAVPFVYRRFWRTEPAATPAADFHRHLTGIAVHGLCHLFGYLHDTEQQQESMQRMEDEVDAQLFGTAAASTATRV</sequence>
<reference evidence="8 9" key="1">
    <citation type="submission" date="2022-07" db="EMBL/GenBank/DDBJ databases">
        <title>Genome-wide signatures of adaptation to extreme environments.</title>
        <authorList>
            <person name="Cho C.H."/>
            <person name="Yoon H.S."/>
        </authorList>
    </citation>
    <scope>NUCLEOTIDE SEQUENCE [LARGE SCALE GENOMIC DNA]</scope>
    <source>
        <strain evidence="8 9">DBV 063 E5</strain>
    </source>
</reference>
<keyword evidence="6" id="KW-0378">Hydrolase</keyword>
<proteinExistence type="inferred from homology"/>
<dbReference type="PANTHER" id="PTHR46986">
    <property type="entry name" value="ENDORIBONUCLEASE YBEY, CHLOROPLASTIC"/>
    <property type="match status" value="1"/>
</dbReference>
<dbReference type="HAMAP" id="MF_00009">
    <property type="entry name" value="Endoribonucl_YbeY"/>
    <property type="match status" value="1"/>
</dbReference>
<evidence type="ECO:0000256" key="3">
    <source>
        <dbReference type="ARBA" id="ARBA00022722"/>
    </source>
</evidence>
<keyword evidence="5" id="KW-0255">Endonuclease</keyword>
<dbReference type="Pfam" id="PF02130">
    <property type="entry name" value="YbeY"/>
    <property type="match status" value="1"/>
</dbReference>
<dbReference type="Proteomes" id="UP001301350">
    <property type="component" value="Unassembled WGS sequence"/>
</dbReference>
<protein>
    <submittedName>
        <fullName evidence="8">Uncharacterized protein</fullName>
    </submittedName>
</protein>
<dbReference type="Gene3D" id="3.40.390.30">
    <property type="entry name" value="Metalloproteases ('zincins'), catalytic domain"/>
    <property type="match status" value="1"/>
</dbReference>
<dbReference type="GO" id="GO:0006364">
    <property type="term" value="P:rRNA processing"/>
    <property type="evidence" value="ECO:0007669"/>
    <property type="project" value="InterPro"/>
</dbReference>
<evidence type="ECO:0000313" key="8">
    <source>
        <dbReference type="EMBL" id="KAK4534141.1"/>
    </source>
</evidence>
<gene>
    <name evidence="8" type="ORF">CDCA_CDCA01G0166</name>
</gene>
<evidence type="ECO:0000256" key="4">
    <source>
        <dbReference type="ARBA" id="ARBA00022723"/>
    </source>
</evidence>
<keyword evidence="4" id="KW-0479">Metal-binding</keyword>
<evidence type="ECO:0000313" key="9">
    <source>
        <dbReference type="Proteomes" id="UP001301350"/>
    </source>
</evidence>
<dbReference type="InterPro" id="IPR020549">
    <property type="entry name" value="YbeY_CS"/>
</dbReference>
<accession>A0AAV9IPL0</accession>
<dbReference type="NCBIfam" id="TIGR00043">
    <property type="entry name" value="rRNA maturation RNase YbeY"/>
    <property type="match status" value="1"/>
</dbReference>
<keyword evidence="3" id="KW-0540">Nuclease</keyword>
<dbReference type="EMBL" id="JANCYW010000001">
    <property type="protein sequence ID" value="KAK4534141.1"/>
    <property type="molecule type" value="Genomic_DNA"/>
</dbReference>
<dbReference type="AlphaFoldDB" id="A0AAV9IPL0"/>
<dbReference type="GO" id="GO:0004222">
    <property type="term" value="F:metalloendopeptidase activity"/>
    <property type="evidence" value="ECO:0007669"/>
    <property type="project" value="InterPro"/>
</dbReference>
<dbReference type="InterPro" id="IPR002036">
    <property type="entry name" value="YbeY"/>
</dbReference>
<name>A0AAV9IPL0_CYACA</name>
<evidence type="ECO:0000256" key="7">
    <source>
        <dbReference type="ARBA" id="ARBA00022833"/>
    </source>
</evidence>
<dbReference type="GO" id="GO:0046872">
    <property type="term" value="F:metal ion binding"/>
    <property type="evidence" value="ECO:0007669"/>
    <property type="project" value="UniProtKB-KW"/>
</dbReference>
<evidence type="ECO:0000256" key="5">
    <source>
        <dbReference type="ARBA" id="ARBA00022759"/>
    </source>
</evidence>
<keyword evidence="9" id="KW-1185">Reference proteome</keyword>
<dbReference type="InterPro" id="IPR023091">
    <property type="entry name" value="MetalPrtase_cat_dom_sf_prd"/>
</dbReference>
<evidence type="ECO:0000256" key="6">
    <source>
        <dbReference type="ARBA" id="ARBA00022801"/>
    </source>
</evidence>
<comment type="similarity">
    <text evidence="2">Belongs to the endoribonuclease YbeY family.</text>
</comment>
<dbReference type="GO" id="GO:0004519">
    <property type="term" value="F:endonuclease activity"/>
    <property type="evidence" value="ECO:0007669"/>
    <property type="project" value="UniProtKB-KW"/>
</dbReference>
<organism evidence="8 9">
    <name type="scientific">Cyanidium caldarium</name>
    <name type="common">Red alga</name>
    <dbReference type="NCBI Taxonomy" id="2771"/>
    <lineage>
        <taxon>Eukaryota</taxon>
        <taxon>Rhodophyta</taxon>
        <taxon>Bangiophyceae</taxon>
        <taxon>Cyanidiales</taxon>
        <taxon>Cyanidiaceae</taxon>
        <taxon>Cyanidium</taxon>
    </lineage>
</organism>
<evidence type="ECO:0000256" key="2">
    <source>
        <dbReference type="ARBA" id="ARBA00010875"/>
    </source>
</evidence>
<comment type="caution">
    <text evidence="8">The sequence shown here is derived from an EMBL/GenBank/DDBJ whole genome shotgun (WGS) entry which is preliminary data.</text>
</comment>